<evidence type="ECO:0000259" key="1">
    <source>
        <dbReference type="Pfam" id="PF03732"/>
    </source>
</evidence>
<dbReference type="InterPro" id="IPR005162">
    <property type="entry name" value="Retrotrans_gag_dom"/>
</dbReference>
<name>A0A1U7LQC2_NEOID</name>
<gene>
    <name evidence="2" type="ORF">NEOLI_004817</name>
</gene>
<feature type="domain" description="Retrotransposon gag" evidence="1">
    <location>
        <begin position="107"/>
        <end position="191"/>
    </location>
</feature>
<dbReference type="Pfam" id="PF03732">
    <property type="entry name" value="Retrotrans_gag"/>
    <property type="match status" value="1"/>
</dbReference>
<dbReference type="STRING" id="1198029.A0A1U7LQC2"/>
<organism evidence="2 3">
    <name type="scientific">Neolecta irregularis (strain DAH-3)</name>
    <dbReference type="NCBI Taxonomy" id="1198029"/>
    <lineage>
        <taxon>Eukaryota</taxon>
        <taxon>Fungi</taxon>
        <taxon>Dikarya</taxon>
        <taxon>Ascomycota</taxon>
        <taxon>Taphrinomycotina</taxon>
        <taxon>Neolectales</taxon>
        <taxon>Neolectaceae</taxon>
        <taxon>Neolecta</taxon>
    </lineage>
</organism>
<protein>
    <recommendedName>
        <fullName evidence="1">Retrotransposon gag domain-containing protein</fullName>
    </recommendedName>
</protein>
<dbReference type="EMBL" id="LXFE01000630">
    <property type="protein sequence ID" value="OLL24783.1"/>
    <property type="molecule type" value="Genomic_DNA"/>
</dbReference>
<accession>A0A1U7LQC2</accession>
<dbReference type="AlphaFoldDB" id="A0A1U7LQC2"/>
<evidence type="ECO:0000313" key="3">
    <source>
        <dbReference type="Proteomes" id="UP000186594"/>
    </source>
</evidence>
<sequence>MDQGQIEQMMQAFGHHMVASISNLTKSLADQMTSHQEKMFAQMKPPAQTEQINTMRQATYNPRIKKFDGTRPDLVEEWLQVARRELDTAAFAPNEGMRFLYGRMAGLARAHFEANYDELVNGSWDHFCTQMRNRFIPESFAFAQQQRLVELKVTTSVQAFIIVFQRLAAQFKEEEIPEKQKVFLFINGLRTRKQLFEHLVQKKPTLLKEAIEITSNFDGKRFLSTKKFEKKFTGGDEQGSYTPMELDHIRKTSKQRNKTSCKYCKKRNHKEKDCWFKSGKYMKPNNLEKEESPLKEETEE</sequence>
<evidence type="ECO:0000313" key="2">
    <source>
        <dbReference type="EMBL" id="OLL24783.1"/>
    </source>
</evidence>
<comment type="caution">
    <text evidence="2">The sequence shown here is derived from an EMBL/GenBank/DDBJ whole genome shotgun (WGS) entry which is preliminary data.</text>
</comment>
<dbReference type="Proteomes" id="UP000186594">
    <property type="component" value="Unassembled WGS sequence"/>
</dbReference>
<reference evidence="2 3" key="1">
    <citation type="submission" date="2016-04" db="EMBL/GenBank/DDBJ databases">
        <title>Evolutionary innovation and constraint leading to complex multicellularity in the Ascomycota.</title>
        <authorList>
            <person name="Cisse O."/>
            <person name="Nguyen A."/>
            <person name="Hewitt D.A."/>
            <person name="Jedd G."/>
            <person name="Stajich J.E."/>
        </authorList>
    </citation>
    <scope>NUCLEOTIDE SEQUENCE [LARGE SCALE GENOMIC DNA]</scope>
    <source>
        <strain evidence="2 3">DAH-3</strain>
    </source>
</reference>
<proteinExistence type="predicted"/>
<dbReference type="OrthoDB" id="1751125at2759"/>
<keyword evidence="3" id="KW-1185">Reference proteome</keyword>